<keyword evidence="4" id="KW-1185">Reference proteome</keyword>
<feature type="domain" description="Initiator Rep protein WH1" evidence="2">
    <location>
        <begin position="31"/>
        <end position="178"/>
    </location>
</feature>
<dbReference type="SUPFAM" id="SSF46785">
    <property type="entry name" value="Winged helix' DNA-binding domain"/>
    <property type="match status" value="2"/>
</dbReference>
<accession>I8VEJ5</accession>
<dbReference type="InterPro" id="IPR000525">
    <property type="entry name" value="Initiator_Rep_WH1"/>
</dbReference>
<reference evidence="3 4" key="1">
    <citation type="submission" date="2012-02" db="EMBL/GenBank/DDBJ databases">
        <title>The Genome Sequence of Bacteroides dorei CL02T12C06.</title>
        <authorList>
            <consortium name="The Broad Institute Genome Sequencing Platform"/>
            <person name="Earl A."/>
            <person name="Ward D."/>
            <person name="Feldgarden M."/>
            <person name="Gevers D."/>
            <person name="Zitomersky N.L."/>
            <person name="Coyne M.J."/>
            <person name="Comstock L.E."/>
            <person name="Young S.K."/>
            <person name="Zeng Q."/>
            <person name="Gargeya S."/>
            <person name="Fitzgerald M."/>
            <person name="Haas B."/>
            <person name="Abouelleil A."/>
            <person name="Alvarado L."/>
            <person name="Arachchi H.M."/>
            <person name="Berlin A."/>
            <person name="Chapman S.B."/>
            <person name="Gearin G."/>
            <person name="Goldberg J."/>
            <person name="Griggs A."/>
            <person name="Gujja S."/>
            <person name="Hansen M."/>
            <person name="Heiman D."/>
            <person name="Howarth C."/>
            <person name="Larimer J."/>
            <person name="Lui A."/>
            <person name="MacDonald P.J.P."/>
            <person name="McCowen C."/>
            <person name="Montmayeur A."/>
            <person name="Murphy C."/>
            <person name="Neiman D."/>
            <person name="Pearson M."/>
            <person name="Priest M."/>
            <person name="Roberts A."/>
            <person name="Saif S."/>
            <person name="Shea T."/>
            <person name="Sisk P."/>
            <person name="Stolte C."/>
            <person name="Sykes S."/>
            <person name="Wortman J."/>
            <person name="Nusbaum C."/>
            <person name="Birren B."/>
        </authorList>
    </citation>
    <scope>NUCLEOTIDE SEQUENCE [LARGE SCALE GENOMIC DNA]</scope>
    <source>
        <strain evidence="3 4">CL02T12C06</strain>
    </source>
</reference>
<gene>
    <name evidence="3" type="ORF">HMPREF1064_05145</name>
</gene>
<comment type="similarity">
    <text evidence="1">Belongs to the initiator RepB protein family.</text>
</comment>
<dbReference type="GO" id="GO:0006270">
    <property type="term" value="P:DNA replication initiation"/>
    <property type="evidence" value="ECO:0007669"/>
    <property type="project" value="InterPro"/>
</dbReference>
<feature type="non-terminal residue" evidence="3">
    <location>
        <position position="1"/>
    </location>
</feature>
<sequence>FFFFSFYIFYFVENIRRMAKKDQKKRDIILSQDNALTTARYKFDLIEKRALYCIIRNIRANYIEQEDGQRTLFENLIITIKEEELQKCGDNTKMKNIYDALKRLRNRDIEINNEKMWLSIGFVNYVKHIKNKSYFEVEVSKEVLPYYVELAQNFTSYSMTVAIALKSTFTQRFYELCCQYQNKGFFFYAVNELREMFMLENKYPRSFDFKKWVLETPAKELKNLYDAGQCDLYFDFDIREKKGKEALSYNFFIHSRQTEQQKLLEYESAKQAIIYITTTISRFSKSDKGYVKRVVNAVQLHPEIAVQVAQKIQKKFEQYIDKPAKQIGAIIRVCLMEDFGIE</sequence>
<name>I8VEJ5_9BACT</name>
<proteinExistence type="inferred from homology"/>
<comment type="caution">
    <text evidence="3">The sequence shown here is derived from an EMBL/GenBank/DDBJ whole genome shotgun (WGS) entry which is preliminary data.</text>
</comment>
<dbReference type="Gene3D" id="1.10.10.10">
    <property type="entry name" value="Winged helix-like DNA-binding domain superfamily/Winged helix DNA-binding domain"/>
    <property type="match status" value="2"/>
</dbReference>
<evidence type="ECO:0000313" key="4">
    <source>
        <dbReference type="Proteomes" id="UP000005974"/>
    </source>
</evidence>
<dbReference type="InterPro" id="IPR036390">
    <property type="entry name" value="WH_DNA-bd_sf"/>
</dbReference>
<protein>
    <recommendedName>
        <fullName evidence="2">Initiator Rep protein WH1 domain-containing protein</fullName>
    </recommendedName>
</protein>
<evidence type="ECO:0000313" key="3">
    <source>
        <dbReference type="EMBL" id="EIY24800.1"/>
    </source>
</evidence>
<dbReference type="GO" id="GO:0003887">
    <property type="term" value="F:DNA-directed DNA polymerase activity"/>
    <property type="evidence" value="ECO:0007669"/>
    <property type="project" value="InterPro"/>
</dbReference>
<dbReference type="InterPro" id="IPR036388">
    <property type="entry name" value="WH-like_DNA-bd_sf"/>
</dbReference>
<evidence type="ECO:0000256" key="1">
    <source>
        <dbReference type="ARBA" id="ARBA00038283"/>
    </source>
</evidence>
<dbReference type="EMBL" id="AGXJ01000101">
    <property type="protein sequence ID" value="EIY24800.1"/>
    <property type="molecule type" value="Genomic_DNA"/>
</dbReference>
<evidence type="ECO:0000259" key="2">
    <source>
        <dbReference type="Pfam" id="PF01051"/>
    </source>
</evidence>
<dbReference type="Pfam" id="PF01051">
    <property type="entry name" value="Rep3_N"/>
    <property type="match status" value="1"/>
</dbReference>
<dbReference type="Proteomes" id="UP000005974">
    <property type="component" value="Unassembled WGS sequence"/>
</dbReference>
<dbReference type="PATRIC" id="fig|997876.3.peg.5403"/>
<dbReference type="AlphaFoldDB" id="I8VEJ5"/>
<dbReference type="HOGENOM" id="CLU_810136_0_0_10"/>
<dbReference type="Pfam" id="PF21205">
    <property type="entry name" value="Rep3_C"/>
    <property type="match status" value="1"/>
</dbReference>
<organism evidence="3 4">
    <name type="scientific">Phocaeicola dorei CL02T12C06</name>
    <dbReference type="NCBI Taxonomy" id="997876"/>
    <lineage>
        <taxon>Bacteria</taxon>
        <taxon>Pseudomonadati</taxon>
        <taxon>Bacteroidota</taxon>
        <taxon>Bacteroidia</taxon>
        <taxon>Bacteroidales</taxon>
        <taxon>Bacteroidaceae</taxon>
        <taxon>Phocaeicola</taxon>
    </lineage>
</organism>